<comment type="caution">
    <text evidence="1">The sequence shown here is derived from an EMBL/GenBank/DDBJ whole genome shotgun (WGS) entry which is preliminary data.</text>
</comment>
<reference evidence="1" key="1">
    <citation type="submission" date="2023-04" db="EMBL/GenBank/DDBJ databases">
        <title>Draft Genome sequencing of Naganishia species isolated from polar environments using Oxford Nanopore Technology.</title>
        <authorList>
            <person name="Leo P."/>
            <person name="Venkateswaran K."/>
        </authorList>
    </citation>
    <scope>NUCLEOTIDE SEQUENCE</scope>
    <source>
        <strain evidence="1">MNA-CCFEE 5262</strain>
    </source>
</reference>
<accession>A0ACC2X425</accession>
<evidence type="ECO:0000313" key="1">
    <source>
        <dbReference type="EMBL" id="KAJ9117791.1"/>
    </source>
</evidence>
<evidence type="ECO:0000313" key="2">
    <source>
        <dbReference type="Proteomes" id="UP001230649"/>
    </source>
</evidence>
<name>A0ACC2X425_9TREE</name>
<dbReference type="Proteomes" id="UP001230649">
    <property type="component" value="Unassembled WGS sequence"/>
</dbReference>
<protein>
    <submittedName>
        <fullName evidence="1">Uncharacterized protein</fullName>
    </submittedName>
</protein>
<keyword evidence="2" id="KW-1185">Reference proteome</keyword>
<proteinExistence type="predicted"/>
<dbReference type="EMBL" id="JASBWS010000001">
    <property type="protein sequence ID" value="KAJ9117791.1"/>
    <property type="molecule type" value="Genomic_DNA"/>
</dbReference>
<sequence>MLVLPGDQLPLPQPANNATLHLHLGPGTAQTTPRDHHEDELYVARKMGLVQTSNKRRKVRDGPGEVQTRIWVDVEAKRYVPAVGESVIGVVTGRQGESFKVDIGTAQIAQLSQYAFEGATKQMKPRLETGTVVFARVSSATRDMDPEIECIDPKDAKAGGFGQLKGGYVMECSLHLCRRIMTTSLLATIIGALNAPYETAIGMNGRIWIHGASPVSTIALKRVLEAVDRGAVDGEEREEVERWLKREGVAVQ</sequence>
<organism evidence="1 2">
    <name type="scientific">Naganishia adeliensis</name>
    <dbReference type="NCBI Taxonomy" id="92952"/>
    <lineage>
        <taxon>Eukaryota</taxon>
        <taxon>Fungi</taxon>
        <taxon>Dikarya</taxon>
        <taxon>Basidiomycota</taxon>
        <taxon>Agaricomycotina</taxon>
        <taxon>Tremellomycetes</taxon>
        <taxon>Filobasidiales</taxon>
        <taxon>Filobasidiaceae</taxon>
        <taxon>Naganishia</taxon>
    </lineage>
</organism>
<gene>
    <name evidence="1" type="ORF">QFC20_000070</name>
</gene>